<evidence type="ECO:0000259" key="4">
    <source>
        <dbReference type="Pfam" id="PF04509"/>
    </source>
</evidence>
<evidence type="ECO:0000256" key="1">
    <source>
        <dbReference type="ARBA" id="ARBA00022500"/>
    </source>
</evidence>
<dbReference type="Gene3D" id="3.40.1550.10">
    <property type="entry name" value="CheC-like"/>
    <property type="match status" value="2"/>
</dbReference>
<keyword evidence="6" id="KW-1185">Reference proteome</keyword>
<dbReference type="PANTHER" id="PTHR43693">
    <property type="entry name" value="PROTEIN PHOSPHATASE CHEZ"/>
    <property type="match status" value="1"/>
</dbReference>
<evidence type="ECO:0000256" key="2">
    <source>
        <dbReference type="ARBA" id="ARBA00022801"/>
    </source>
</evidence>
<dbReference type="RefSeq" id="WP_207269327.1">
    <property type="nucleotide sequence ID" value="NZ_CP071463.1"/>
</dbReference>
<protein>
    <submittedName>
        <fullName evidence="5">Chemotaxis protein CheC</fullName>
    </submittedName>
</protein>
<dbReference type="Pfam" id="PF04509">
    <property type="entry name" value="CheC"/>
    <property type="match status" value="1"/>
</dbReference>
<dbReference type="PANTHER" id="PTHR43693:SF1">
    <property type="entry name" value="PROTEIN PHOSPHATASE CHEZ"/>
    <property type="match status" value="1"/>
</dbReference>
<dbReference type="KEGG" id="hlo:J0X27_11520"/>
<dbReference type="Proteomes" id="UP000663191">
    <property type="component" value="Chromosome"/>
</dbReference>
<evidence type="ECO:0000313" key="5">
    <source>
        <dbReference type="EMBL" id="QSW84084.1"/>
    </source>
</evidence>
<dbReference type="OrthoDB" id="182374at2157"/>
<feature type="region of interest" description="Disordered" evidence="3">
    <location>
        <begin position="409"/>
        <end position="428"/>
    </location>
</feature>
<dbReference type="GeneID" id="63184382"/>
<proteinExistence type="predicted"/>
<organism evidence="5 6">
    <name type="scientific">Natrinema longum</name>
    <dbReference type="NCBI Taxonomy" id="370324"/>
    <lineage>
        <taxon>Archaea</taxon>
        <taxon>Methanobacteriati</taxon>
        <taxon>Methanobacteriota</taxon>
        <taxon>Stenosarchaea group</taxon>
        <taxon>Halobacteria</taxon>
        <taxon>Halobacteriales</taxon>
        <taxon>Natrialbaceae</taxon>
        <taxon>Natrinema</taxon>
    </lineage>
</organism>
<evidence type="ECO:0000313" key="6">
    <source>
        <dbReference type="Proteomes" id="UP000663191"/>
    </source>
</evidence>
<feature type="domain" description="CheC-like protein" evidence="4">
    <location>
        <begin position="298"/>
        <end position="332"/>
    </location>
</feature>
<dbReference type="GO" id="GO:0016787">
    <property type="term" value="F:hydrolase activity"/>
    <property type="evidence" value="ECO:0007669"/>
    <property type="project" value="UniProtKB-KW"/>
</dbReference>
<dbReference type="SUPFAM" id="SSF103039">
    <property type="entry name" value="CheC-like"/>
    <property type="match status" value="2"/>
</dbReference>
<dbReference type="EMBL" id="CP071463">
    <property type="protein sequence ID" value="QSW84084.1"/>
    <property type="molecule type" value="Genomic_DNA"/>
</dbReference>
<reference evidence="5 6" key="1">
    <citation type="journal article" date="2006" name="Int. J. Syst. Evol. Microbiol.">
        <title>Haloterrigena longa sp. nov. and Haloterrigena limicola sp. nov., extremely halophilic archaea isolated from a salt lake.</title>
        <authorList>
            <person name="Cui H.L."/>
            <person name="Tohty D."/>
            <person name="Zhou P.J."/>
            <person name="Liu S.J."/>
        </authorList>
    </citation>
    <scope>NUCLEOTIDE SEQUENCE [LARGE SCALE GENOMIC DNA]</scope>
    <source>
        <strain evidence="5 6">ABH32</strain>
    </source>
</reference>
<dbReference type="InterPro" id="IPR028976">
    <property type="entry name" value="CheC-like_sf"/>
</dbReference>
<dbReference type="CDD" id="cd17911">
    <property type="entry name" value="CheC_ClassIII"/>
    <property type="match status" value="2"/>
</dbReference>
<keyword evidence="1" id="KW-0145">Chemotaxis</keyword>
<dbReference type="InterPro" id="IPR007597">
    <property type="entry name" value="CheC"/>
</dbReference>
<dbReference type="AlphaFoldDB" id="A0A8A2U5S9"/>
<evidence type="ECO:0000256" key="3">
    <source>
        <dbReference type="SAM" id="MobiDB-lite"/>
    </source>
</evidence>
<accession>A0A8A2U5S9</accession>
<name>A0A8A2U5S9_9EURY</name>
<gene>
    <name evidence="5" type="ORF">J0X27_11520</name>
</gene>
<sequence length="428" mass="45843">MKIDVPTLGTFYEMAREGAGIAAGRLTKMTGVPTRVGVTRMNFMQLSELRAELDDGTSSIGTAIELSGGFEGDSLLVFDEDSARTIARELVADVPADGVDNIARSALLEVGQVTTSGFVDGWADILGTSIDASTPTYLAGTDPTPFIGALGAVDGDLALLFRSRIETVGADVDVDQYVVPTRETVEALLERSSEGGTGIEFDKLAGFNRMAERGSTEMANSLETMTGLSMDAEIRRINFLSLDTIADEIPNERLVSVAFRFRGTPSGYLLFVFDEPSARTLMEAALPGSTSEGRFGAMERDAISEFGNVMASGFLDGWANVLETTIEHTTPRYTHDLGASVVDPLIIGLSTDQEFAFVFDTLLSDAERRIDVSVFAIPDEDSLERALAELDVDRIDDAPVTATFDLARADADGEGPAELATPEEVTDR</sequence>
<dbReference type="InterPro" id="IPR050992">
    <property type="entry name" value="CheZ_family_phosphatases"/>
</dbReference>
<keyword evidence="2" id="KW-0378">Hydrolase</keyword>
<dbReference type="GO" id="GO:0006935">
    <property type="term" value="P:chemotaxis"/>
    <property type="evidence" value="ECO:0007669"/>
    <property type="project" value="UniProtKB-KW"/>
</dbReference>